<dbReference type="InterPro" id="IPR051681">
    <property type="entry name" value="Ser/Thr_Kinases-Pseudokinases"/>
</dbReference>
<dbReference type="RefSeq" id="XP_008878456.1">
    <property type="nucleotide sequence ID" value="XM_008880234.1"/>
</dbReference>
<reference evidence="4" key="1">
    <citation type="submission" date="2013-12" db="EMBL/GenBank/DDBJ databases">
        <title>The Genome Sequence of Aphanomyces invadans NJM9701.</title>
        <authorList>
            <consortium name="The Broad Institute Genomics Platform"/>
            <person name="Russ C."/>
            <person name="Tyler B."/>
            <person name="van West P."/>
            <person name="Dieguez-Uribeondo J."/>
            <person name="Young S.K."/>
            <person name="Zeng Q."/>
            <person name="Gargeya S."/>
            <person name="Fitzgerald M."/>
            <person name="Abouelleil A."/>
            <person name="Alvarado L."/>
            <person name="Chapman S.B."/>
            <person name="Gainer-Dewar J."/>
            <person name="Goldberg J."/>
            <person name="Griggs A."/>
            <person name="Gujja S."/>
            <person name="Hansen M."/>
            <person name="Howarth C."/>
            <person name="Imamovic A."/>
            <person name="Ireland A."/>
            <person name="Larimer J."/>
            <person name="McCowan C."/>
            <person name="Murphy C."/>
            <person name="Pearson M."/>
            <person name="Poon T.W."/>
            <person name="Priest M."/>
            <person name="Roberts A."/>
            <person name="Saif S."/>
            <person name="Shea T."/>
            <person name="Sykes S."/>
            <person name="Wortman J."/>
            <person name="Nusbaum C."/>
            <person name="Birren B."/>
        </authorList>
    </citation>
    <scope>NUCLEOTIDE SEQUENCE [LARGE SCALE GENOMIC DNA]</scope>
    <source>
        <strain evidence="4">NJM9701</strain>
    </source>
</reference>
<keyword evidence="1" id="KW-0812">Transmembrane</keyword>
<keyword evidence="2" id="KW-0732">Signal</keyword>
<dbReference type="InterPro" id="IPR000719">
    <property type="entry name" value="Prot_kinase_dom"/>
</dbReference>
<dbReference type="PANTHER" id="PTHR44329">
    <property type="entry name" value="SERINE/THREONINE-PROTEIN KINASE TNNI3K-RELATED"/>
    <property type="match status" value="1"/>
</dbReference>
<dbReference type="GO" id="GO:0005524">
    <property type="term" value="F:ATP binding"/>
    <property type="evidence" value="ECO:0007669"/>
    <property type="project" value="InterPro"/>
</dbReference>
<dbReference type="InterPro" id="IPR011009">
    <property type="entry name" value="Kinase-like_dom_sf"/>
</dbReference>
<dbReference type="Proteomes" id="UP000285060">
    <property type="component" value="Unassembled WGS sequence"/>
</dbReference>
<dbReference type="STRING" id="157072.A0A024TFM3"/>
<feature type="domain" description="Protein kinase" evidence="3">
    <location>
        <begin position="277"/>
        <end position="556"/>
    </location>
</feature>
<keyword evidence="4" id="KW-0418">Kinase</keyword>
<accession>A0A024TFM3</accession>
<dbReference type="GO" id="GO:0004674">
    <property type="term" value="F:protein serine/threonine kinase activity"/>
    <property type="evidence" value="ECO:0007669"/>
    <property type="project" value="TreeGrafter"/>
</dbReference>
<organism evidence="4">
    <name type="scientific">Aphanomyces invadans</name>
    <dbReference type="NCBI Taxonomy" id="157072"/>
    <lineage>
        <taxon>Eukaryota</taxon>
        <taxon>Sar</taxon>
        <taxon>Stramenopiles</taxon>
        <taxon>Oomycota</taxon>
        <taxon>Saprolegniomycetes</taxon>
        <taxon>Saprolegniales</taxon>
        <taxon>Verrucalvaceae</taxon>
        <taxon>Aphanomyces</taxon>
    </lineage>
</organism>
<dbReference type="VEuPathDB" id="FungiDB:H310_12939"/>
<evidence type="ECO:0000259" key="3">
    <source>
        <dbReference type="PROSITE" id="PS50011"/>
    </source>
</evidence>
<feature type="chain" id="PRO_5038206438" evidence="2">
    <location>
        <begin position="18"/>
        <end position="559"/>
    </location>
</feature>
<dbReference type="PROSITE" id="PS51257">
    <property type="entry name" value="PROKAR_LIPOPROTEIN"/>
    <property type="match status" value="1"/>
</dbReference>
<proteinExistence type="predicted"/>
<feature type="signal peptide" evidence="2">
    <location>
        <begin position="1"/>
        <end position="17"/>
    </location>
</feature>
<keyword evidence="1" id="KW-0472">Membrane</keyword>
<dbReference type="InterPro" id="IPR008271">
    <property type="entry name" value="Ser/Thr_kinase_AS"/>
</dbReference>
<evidence type="ECO:0000313" key="4">
    <source>
        <dbReference type="EMBL" id="ETV92935.1"/>
    </source>
</evidence>
<dbReference type="PROSITE" id="PS00108">
    <property type="entry name" value="PROTEIN_KINASE_ST"/>
    <property type="match status" value="1"/>
</dbReference>
<dbReference type="Gene3D" id="1.10.510.10">
    <property type="entry name" value="Transferase(Phosphotransferase) domain 1"/>
    <property type="match status" value="1"/>
</dbReference>
<keyword evidence="6" id="KW-1185">Reference proteome</keyword>
<dbReference type="EMBL" id="QUSY01000012">
    <property type="protein sequence ID" value="RHY34965.1"/>
    <property type="molecule type" value="Genomic_DNA"/>
</dbReference>
<dbReference type="SUPFAM" id="SSF56112">
    <property type="entry name" value="Protein kinase-like (PK-like)"/>
    <property type="match status" value="1"/>
</dbReference>
<evidence type="ECO:0000256" key="1">
    <source>
        <dbReference type="SAM" id="Phobius"/>
    </source>
</evidence>
<keyword evidence="1" id="KW-1133">Transmembrane helix</keyword>
<sequence length="559" mass="61430">MKTMLVLLAMAMAAVTAQVSTTTVAPVTAACNETLSNLNSAVVAATQSNTKCKINNPTVFCTIEACNNIHKMGKIAVESGCGKQKLSDIKYTFPKMCDADDKCTKLVTQFTALFQSCAEDPKKLGTSASCQPCRTLNETAFRTSLMTVCGYEVAAFDYVLKDESLVNSFAQCDSLKTDKTQDSRATAASETGGNSTLFVVIGIAVAVLIILGAVIYKLKLKNDIAKRNFDYINNDTLQAQDFGNNDNKYTGPEVGRIANDIRFDEELAQFRIPQNEIQNVSLLVKGGYGVVFHATFGKDDVAMKQLLPSKSKDIDAIQDFMNEIRLCARLEHPKIVKFIGISWSTLHDLAVLSEFMPRGDVGAVLKKESKKNETHRVLQWHRTSNSPTTKVQIAADVADALVYLHSFQPTIIHRDLKSKNVLLSDSWEAKLSDFGISRVTSLEETMTSNIGTVAWIAPEVLSGGRYTEKADIYSFGVLLSELDTCESPYSNMMNKSKDASFSNARIALMVSEGTLKPDFTNRMPDQLLHLALECLAYNEADRPTAMSLSYKIHTIAKNL</sequence>
<name>A0A024TFM3_9STRA</name>
<dbReference type="Pfam" id="PF00069">
    <property type="entry name" value="Pkinase"/>
    <property type="match status" value="1"/>
</dbReference>
<reference evidence="5 6" key="2">
    <citation type="submission" date="2018-08" db="EMBL/GenBank/DDBJ databases">
        <title>Aphanomyces genome sequencing and annotation.</title>
        <authorList>
            <person name="Minardi D."/>
            <person name="Oidtmann B."/>
            <person name="Van Der Giezen M."/>
            <person name="Studholme D.J."/>
        </authorList>
    </citation>
    <scope>NUCLEOTIDE SEQUENCE [LARGE SCALE GENOMIC DNA]</scope>
    <source>
        <strain evidence="5 6">NJM0002</strain>
    </source>
</reference>
<evidence type="ECO:0000313" key="5">
    <source>
        <dbReference type="EMBL" id="RHY34965.1"/>
    </source>
</evidence>
<evidence type="ECO:0000256" key="2">
    <source>
        <dbReference type="SAM" id="SignalP"/>
    </source>
</evidence>
<dbReference type="GeneID" id="20089989"/>
<protein>
    <submittedName>
        <fullName evidence="4">TKL protein kinase</fullName>
    </submittedName>
</protein>
<dbReference type="PANTHER" id="PTHR44329:SF214">
    <property type="entry name" value="PROTEIN KINASE DOMAIN-CONTAINING PROTEIN"/>
    <property type="match status" value="1"/>
</dbReference>
<evidence type="ECO:0000313" key="6">
    <source>
        <dbReference type="Proteomes" id="UP000285060"/>
    </source>
</evidence>
<dbReference type="eggNOG" id="KOG0192">
    <property type="taxonomic scope" value="Eukaryota"/>
</dbReference>
<dbReference type="AlphaFoldDB" id="A0A024TFM3"/>
<dbReference type="EMBL" id="KI913996">
    <property type="protein sequence ID" value="ETV92935.1"/>
    <property type="molecule type" value="Genomic_DNA"/>
</dbReference>
<gene>
    <name evidence="5" type="ORF">DYB32_000538</name>
    <name evidence="4" type="ORF">H310_12939</name>
</gene>
<feature type="transmembrane region" description="Helical" evidence="1">
    <location>
        <begin position="197"/>
        <end position="218"/>
    </location>
</feature>
<keyword evidence="4" id="KW-0808">Transferase</keyword>
<dbReference type="OrthoDB" id="4062651at2759"/>
<dbReference type="SMART" id="SM00220">
    <property type="entry name" value="S_TKc"/>
    <property type="match status" value="1"/>
</dbReference>
<dbReference type="PROSITE" id="PS50011">
    <property type="entry name" value="PROTEIN_KINASE_DOM"/>
    <property type="match status" value="1"/>
</dbReference>